<dbReference type="RefSeq" id="WP_189783015.1">
    <property type="nucleotide sequence ID" value="NZ_BNAT01000009.1"/>
</dbReference>
<proteinExistence type="predicted"/>
<dbReference type="AlphaFoldDB" id="A0A919GPT4"/>
<reference evidence="1" key="2">
    <citation type="submission" date="2020-09" db="EMBL/GenBank/DDBJ databases">
        <authorList>
            <person name="Sun Q."/>
            <person name="Zhou Y."/>
        </authorList>
    </citation>
    <scope>NUCLEOTIDE SEQUENCE</scope>
    <source>
        <strain evidence="1">CGMCC 4.7403</strain>
    </source>
</reference>
<evidence type="ECO:0000313" key="1">
    <source>
        <dbReference type="EMBL" id="GHH87841.1"/>
    </source>
</evidence>
<dbReference type="Proteomes" id="UP000603227">
    <property type="component" value="Unassembled WGS sequence"/>
</dbReference>
<organism evidence="1 2">
    <name type="scientific">Streptomyces capitiformicae</name>
    <dbReference type="NCBI Taxonomy" id="2014920"/>
    <lineage>
        <taxon>Bacteria</taxon>
        <taxon>Bacillati</taxon>
        <taxon>Actinomycetota</taxon>
        <taxon>Actinomycetes</taxon>
        <taxon>Kitasatosporales</taxon>
        <taxon>Streptomycetaceae</taxon>
        <taxon>Streptomyces</taxon>
    </lineage>
</organism>
<accession>A0A919GPT4</accession>
<keyword evidence="2" id="KW-1185">Reference proteome</keyword>
<evidence type="ECO:0000313" key="2">
    <source>
        <dbReference type="Proteomes" id="UP000603227"/>
    </source>
</evidence>
<protein>
    <submittedName>
        <fullName evidence="1">Uncharacterized protein</fullName>
    </submittedName>
</protein>
<comment type="caution">
    <text evidence="1">The sequence shown here is derived from an EMBL/GenBank/DDBJ whole genome shotgun (WGS) entry which is preliminary data.</text>
</comment>
<sequence length="76" mass="8268">MADYSNPNTPLTASRYAWDATFRYGTLTTQRIEGSYDTQPGATVGSLLAGLTNWYAQSNGIPVANVTITSYSLQEK</sequence>
<reference evidence="1" key="1">
    <citation type="journal article" date="2014" name="Int. J. Syst. Evol. Microbiol.">
        <title>Complete genome sequence of Corynebacterium casei LMG S-19264T (=DSM 44701T), isolated from a smear-ripened cheese.</title>
        <authorList>
            <consortium name="US DOE Joint Genome Institute (JGI-PGF)"/>
            <person name="Walter F."/>
            <person name="Albersmeier A."/>
            <person name="Kalinowski J."/>
            <person name="Ruckert C."/>
        </authorList>
    </citation>
    <scope>NUCLEOTIDE SEQUENCE</scope>
    <source>
        <strain evidence="1">CGMCC 4.7403</strain>
    </source>
</reference>
<gene>
    <name evidence="1" type="ORF">GCM10017771_30680</name>
</gene>
<name>A0A919GPT4_9ACTN</name>
<dbReference type="EMBL" id="BNAT01000009">
    <property type="protein sequence ID" value="GHH87841.1"/>
    <property type="molecule type" value="Genomic_DNA"/>
</dbReference>